<dbReference type="EnsemblPlants" id="AUR62037673-RA">
    <property type="protein sequence ID" value="AUR62037673-RA:cds"/>
    <property type="gene ID" value="AUR62037673"/>
</dbReference>
<dbReference type="OMA" id="GHQSKEG"/>
<keyword evidence="2" id="KW-1185">Reference proteome</keyword>
<dbReference type="Proteomes" id="UP000596660">
    <property type="component" value="Unplaced"/>
</dbReference>
<reference evidence="1" key="2">
    <citation type="submission" date="2021-03" db="UniProtKB">
        <authorList>
            <consortium name="EnsemblPlants"/>
        </authorList>
    </citation>
    <scope>IDENTIFICATION</scope>
</reference>
<organism evidence="1 2">
    <name type="scientific">Chenopodium quinoa</name>
    <name type="common">Quinoa</name>
    <dbReference type="NCBI Taxonomy" id="63459"/>
    <lineage>
        <taxon>Eukaryota</taxon>
        <taxon>Viridiplantae</taxon>
        <taxon>Streptophyta</taxon>
        <taxon>Embryophyta</taxon>
        <taxon>Tracheophyta</taxon>
        <taxon>Spermatophyta</taxon>
        <taxon>Magnoliopsida</taxon>
        <taxon>eudicotyledons</taxon>
        <taxon>Gunneridae</taxon>
        <taxon>Pentapetalae</taxon>
        <taxon>Caryophyllales</taxon>
        <taxon>Chenopodiaceae</taxon>
        <taxon>Chenopodioideae</taxon>
        <taxon>Atripliceae</taxon>
        <taxon>Chenopodium</taxon>
    </lineage>
</organism>
<dbReference type="AlphaFoldDB" id="A0A803MZ96"/>
<dbReference type="Gramene" id="AUR62037673-RA">
    <property type="protein sequence ID" value="AUR62037673-RA:cds"/>
    <property type="gene ID" value="AUR62037673"/>
</dbReference>
<name>A0A803MZ96_CHEQI</name>
<sequence length="90" mass="10247">MADALVTMSENSKKKLELFERKFNGNDEGGHQSKEGHDLLMECLDALSALEGIDGASFAKATKLIHDDPLWRKMFLRFPHDRKIDFVLNL</sequence>
<evidence type="ECO:0000313" key="1">
    <source>
        <dbReference type="EnsemblPlants" id="AUR62037673-RA:cds"/>
    </source>
</evidence>
<evidence type="ECO:0000313" key="2">
    <source>
        <dbReference type="Proteomes" id="UP000596660"/>
    </source>
</evidence>
<protein>
    <submittedName>
        <fullName evidence="1">Uncharacterized protein</fullName>
    </submittedName>
</protein>
<reference evidence="1" key="1">
    <citation type="journal article" date="2017" name="Nature">
        <title>The genome of Chenopodium quinoa.</title>
        <authorList>
            <person name="Jarvis D.E."/>
            <person name="Ho Y.S."/>
            <person name="Lightfoot D.J."/>
            <person name="Schmoeckel S.M."/>
            <person name="Li B."/>
            <person name="Borm T.J.A."/>
            <person name="Ohyanagi H."/>
            <person name="Mineta K."/>
            <person name="Michell C.T."/>
            <person name="Saber N."/>
            <person name="Kharbatia N.M."/>
            <person name="Rupper R.R."/>
            <person name="Sharp A.R."/>
            <person name="Dally N."/>
            <person name="Boughton B.A."/>
            <person name="Woo Y.H."/>
            <person name="Gao G."/>
            <person name="Schijlen E.G.W.M."/>
            <person name="Guo X."/>
            <person name="Momin A.A."/>
            <person name="Negrao S."/>
            <person name="Al-Babili S."/>
            <person name="Gehring C."/>
            <person name="Roessner U."/>
            <person name="Jung C."/>
            <person name="Murphy K."/>
            <person name="Arold S.T."/>
            <person name="Gojobori T."/>
            <person name="van der Linden C.G."/>
            <person name="van Loo E.N."/>
            <person name="Jellen E.N."/>
            <person name="Maughan P.J."/>
            <person name="Tester M."/>
        </authorList>
    </citation>
    <scope>NUCLEOTIDE SEQUENCE [LARGE SCALE GENOMIC DNA]</scope>
    <source>
        <strain evidence="1">cv. PI 614886</strain>
    </source>
</reference>
<proteinExistence type="predicted"/>
<accession>A0A803MZ96</accession>